<sequence length="204" mass="21020">MGQGRAATRSRPRRAEEPPPQSRAEPGQQPPSSDPAPEPAASPDPPAPRPGLHRSVPGAAPSPDPPLDCVVLGASPRCPADLGPHPHPPGPRRARTLPLAAQSPGTGGRLEAGWGRDSDNPEAGTSTGAGLVREMAAATAVSSAKRSLRAELKQRLRAMSAEERLRQSQLLAQKGDLISSLCRVSGLTSMATGWGGARATTTPT</sequence>
<name>A0A9W2UDX4_PANPR</name>
<gene>
    <name evidence="3" type="primary">MTHFS</name>
</gene>
<evidence type="ECO:0000313" key="3">
    <source>
        <dbReference type="RefSeq" id="XP_053744579.1"/>
    </source>
</evidence>
<evidence type="ECO:0000313" key="2">
    <source>
        <dbReference type="Proteomes" id="UP001165780"/>
    </source>
</evidence>
<reference evidence="3" key="1">
    <citation type="submission" date="2025-08" db="UniProtKB">
        <authorList>
            <consortium name="RefSeq"/>
        </authorList>
    </citation>
    <scope>IDENTIFICATION</scope>
    <source>
        <tissue evidence="3">Whole blood</tissue>
    </source>
</reference>
<dbReference type="Proteomes" id="UP001165780">
    <property type="component" value="Unplaced"/>
</dbReference>
<protein>
    <submittedName>
        <fullName evidence="3">5-formyltetrahydrofolate cyclo-ligase isoform X2</fullName>
    </submittedName>
</protein>
<evidence type="ECO:0000256" key="1">
    <source>
        <dbReference type="SAM" id="MobiDB-lite"/>
    </source>
</evidence>
<feature type="region of interest" description="Disordered" evidence="1">
    <location>
        <begin position="1"/>
        <end position="127"/>
    </location>
</feature>
<feature type="compositionally biased region" description="Pro residues" evidence="1">
    <location>
        <begin position="28"/>
        <end position="49"/>
    </location>
</feature>
<dbReference type="GeneID" id="109273568"/>
<organism evidence="2 3">
    <name type="scientific">Panthera pardus</name>
    <name type="common">Leopard</name>
    <name type="synonym">Felis pardus</name>
    <dbReference type="NCBI Taxonomy" id="9691"/>
    <lineage>
        <taxon>Eukaryota</taxon>
        <taxon>Metazoa</taxon>
        <taxon>Chordata</taxon>
        <taxon>Craniata</taxon>
        <taxon>Vertebrata</taxon>
        <taxon>Euteleostomi</taxon>
        <taxon>Mammalia</taxon>
        <taxon>Eutheria</taxon>
        <taxon>Laurasiatheria</taxon>
        <taxon>Carnivora</taxon>
        <taxon>Feliformia</taxon>
        <taxon>Felidae</taxon>
        <taxon>Pantherinae</taxon>
        <taxon>Panthera</taxon>
    </lineage>
</organism>
<proteinExistence type="predicted"/>
<keyword evidence="2" id="KW-1185">Reference proteome</keyword>
<dbReference type="AlphaFoldDB" id="A0A9W2UDX4"/>
<dbReference type="CTD" id="10588"/>
<dbReference type="RefSeq" id="XP_053744579.1">
    <property type="nucleotide sequence ID" value="XM_053888604.1"/>
</dbReference>
<accession>A0A9W2UDX4</accession>